<comment type="similarity">
    <text evidence="1">Belongs to the CSN7/EIF3M family. CSN7 subfamily.</text>
</comment>
<dbReference type="AlphaFoldDB" id="A0A6G1LBP7"/>
<dbReference type="GO" id="GO:0008180">
    <property type="term" value="C:COP9 signalosome"/>
    <property type="evidence" value="ECO:0007669"/>
    <property type="project" value="UniProtKB-KW"/>
</dbReference>
<dbReference type="OrthoDB" id="10265275at2759"/>
<dbReference type="PROSITE" id="PS50250">
    <property type="entry name" value="PCI"/>
    <property type="match status" value="1"/>
</dbReference>
<evidence type="ECO:0000256" key="2">
    <source>
        <dbReference type="ARBA" id="ARBA00022790"/>
    </source>
</evidence>
<feature type="compositionally biased region" description="Basic and acidic residues" evidence="3">
    <location>
        <begin position="208"/>
        <end position="228"/>
    </location>
</feature>
<proteinExistence type="inferred from homology"/>
<reference evidence="5" key="1">
    <citation type="journal article" date="2020" name="Stud. Mycol.">
        <title>101 Dothideomycetes genomes: a test case for predicting lifestyles and emergence of pathogens.</title>
        <authorList>
            <person name="Haridas S."/>
            <person name="Albert R."/>
            <person name="Binder M."/>
            <person name="Bloem J."/>
            <person name="Labutti K."/>
            <person name="Salamov A."/>
            <person name="Andreopoulos B."/>
            <person name="Baker S."/>
            <person name="Barry K."/>
            <person name="Bills G."/>
            <person name="Bluhm B."/>
            <person name="Cannon C."/>
            <person name="Castanera R."/>
            <person name="Culley D."/>
            <person name="Daum C."/>
            <person name="Ezra D."/>
            <person name="Gonzalez J."/>
            <person name="Henrissat B."/>
            <person name="Kuo A."/>
            <person name="Liang C."/>
            <person name="Lipzen A."/>
            <person name="Lutzoni F."/>
            <person name="Magnuson J."/>
            <person name="Mondo S."/>
            <person name="Nolan M."/>
            <person name="Ohm R."/>
            <person name="Pangilinan J."/>
            <person name="Park H.-J."/>
            <person name="Ramirez L."/>
            <person name="Alfaro M."/>
            <person name="Sun H."/>
            <person name="Tritt A."/>
            <person name="Yoshinaga Y."/>
            <person name="Zwiers L.-H."/>
            <person name="Turgeon B."/>
            <person name="Goodwin S."/>
            <person name="Spatafora J."/>
            <person name="Crous P."/>
            <person name="Grigoriev I."/>
        </authorList>
    </citation>
    <scope>NUCLEOTIDE SEQUENCE</scope>
    <source>
        <strain evidence="5">CBS 116005</strain>
    </source>
</reference>
<dbReference type="Proteomes" id="UP000799436">
    <property type="component" value="Unassembled WGS sequence"/>
</dbReference>
<dbReference type="SMART" id="SM00088">
    <property type="entry name" value="PINT"/>
    <property type="match status" value="1"/>
</dbReference>
<evidence type="ECO:0000256" key="3">
    <source>
        <dbReference type="SAM" id="MobiDB-lite"/>
    </source>
</evidence>
<dbReference type="InterPro" id="IPR045237">
    <property type="entry name" value="COPS7/eIF3m"/>
</dbReference>
<feature type="region of interest" description="Disordered" evidence="3">
    <location>
        <begin position="208"/>
        <end position="302"/>
    </location>
</feature>
<organism evidence="5 6">
    <name type="scientific">Teratosphaeria nubilosa</name>
    <dbReference type="NCBI Taxonomy" id="161662"/>
    <lineage>
        <taxon>Eukaryota</taxon>
        <taxon>Fungi</taxon>
        <taxon>Dikarya</taxon>
        <taxon>Ascomycota</taxon>
        <taxon>Pezizomycotina</taxon>
        <taxon>Dothideomycetes</taxon>
        <taxon>Dothideomycetidae</taxon>
        <taxon>Mycosphaerellales</taxon>
        <taxon>Teratosphaeriaceae</taxon>
        <taxon>Teratosphaeria</taxon>
    </lineage>
</organism>
<feature type="compositionally biased region" description="Gly residues" evidence="3">
    <location>
        <begin position="230"/>
        <end position="251"/>
    </location>
</feature>
<dbReference type="EMBL" id="ML995827">
    <property type="protein sequence ID" value="KAF2770275.1"/>
    <property type="molecule type" value="Genomic_DNA"/>
</dbReference>
<dbReference type="Pfam" id="PF22061">
    <property type="entry name" value="CSN7_HB_subdom"/>
    <property type="match status" value="1"/>
</dbReference>
<dbReference type="PANTHER" id="PTHR15350:SF5">
    <property type="entry name" value="COP9 SIGNALOSOME COMPLEX SUBUNIT 7"/>
    <property type="match status" value="1"/>
</dbReference>
<gene>
    <name evidence="5" type="ORF">EJ03DRAFT_270903</name>
</gene>
<accession>A0A6G1LBP7</accession>
<feature type="domain" description="PCI" evidence="4">
    <location>
        <begin position="1"/>
        <end position="165"/>
    </location>
</feature>
<sequence>MEQSRALNALAPFLALVKSATSPRAAADLIHQATSAPNTYVFAELLQQPNIQNLEGNAQYGASHELLKTFAWGTCESYKATPDLPQLSDAQSLKLRLLSLLTIASQKQQSASSGCNLSYASLQRRLDLASSLDLEHLITQAIYSDLISATLNPAAQIVVITSVAPLRDLAPGSVDDMIAELAAWSGRCDSALADLEAEIAKIKSDARKRAMREQRTEKQVRAVTDEPKSGGAGGGLGLGGLGSLAGMGGKSGHNTRGAGKKPDLTEEGDDEDAMDVDGGEGAGRRKSNVGKFVDKLSRKGSK</sequence>
<dbReference type="InterPro" id="IPR000717">
    <property type="entry name" value="PCI_dom"/>
</dbReference>
<keyword evidence="6" id="KW-1185">Reference proteome</keyword>
<name>A0A6G1LBP7_9PEZI</name>
<evidence type="ECO:0000313" key="6">
    <source>
        <dbReference type="Proteomes" id="UP000799436"/>
    </source>
</evidence>
<dbReference type="Pfam" id="PF01399">
    <property type="entry name" value="PCI"/>
    <property type="match status" value="1"/>
</dbReference>
<keyword evidence="2" id="KW-0736">Signalosome</keyword>
<feature type="compositionally biased region" description="Acidic residues" evidence="3">
    <location>
        <begin position="265"/>
        <end position="278"/>
    </location>
</feature>
<protein>
    <recommendedName>
        <fullName evidence="4">PCI domain-containing protein</fullName>
    </recommendedName>
</protein>
<evidence type="ECO:0000259" key="4">
    <source>
        <dbReference type="PROSITE" id="PS50250"/>
    </source>
</evidence>
<evidence type="ECO:0000256" key="1">
    <source>
        <dbReference type="ARBA" id="ARBA00008482"/>
    </source>
</evidence>
<feature type="compositionally biased region" description="Basic and acidic residues" evidence="3">
    <location>
        <begin position="292"/>
        <end position="302"/>
    </location>
</feature>
<dbReference type="PANTHER" id="PTHR15350">
    <property type="entry name" value="COP9 SIGNALOSOME COMPLEX SUBUNIT 7/DENDRITIC CELL PROTEIN GA17"/>
    <property type="match status" value="1"/>
</dbReference>
<evidence type="ECO:0000313" key="5">
    <source>
        <dbReference type="EMBL" id="KAF2770275.1"/>
    </source>
</evidence>